<evidence type="ECO:0000256" key="7">
    <source>
        <dbReference type="SAM" id="Phobius"/>
    </source>
</evidence>
<keyword evidence="4 7" id="KW-0812">Transmembrane</keyword>
<keyword evidence="9" id="KW-1185">Reference proteome</keyword>
<evidence type="ECO:0000313" key="9">
    <source>
        <dbReference type="Proteomes" id="UP000593758"/>
    </source>
</evidence>
<evidence type="ECO:0000256" key="2">
    <source>
        <dbReference type="ARBA" id="ARBA00011006"/>
    </source>
</evidence>
<dbReference type="InterPro" id="IPR007341">
    <property type="entry name" value="Transgly_assoc"/>
</dbReference>
<organism evidence="8 9">
    <name type="scientific">Ruania alkalisoli</name>
    <dbReference type="NCBI Taxonomy" id="2779775"/>
    <lineage>
        <taxon>Bacteria</taxon>
        <taxon>Bacillati</taxon>
        <taxon>Actinomycetota</taxon>
        <taxon>Actinomycetes</taxon>
        <taxon>Micrococcales</taxon>
        <taxon>Ruaniaceae</taxon>
        <taxon>Ruania</taxon>
    </lineage>
</organism>
<protein>
    <submittedName>
        <fullName evidence="8">GlsB/YeaQ/YmgE family stress response membrane protein</fullName>
    </submittedName>
</protein>
<dbReference type="EMBL" id="CP063169">
    <property type="protein sequence ID" value="QOR70193.1"/>
    <property type="molecule type" value="Genomic_DNA"/>
</dbReference>
<dbReference type="AlphaFoldDB" id="A0A7M1SU95"/>
<evidence type="ECO:0000256" key="3">
    <source>
        <dbReference type="ARBA" id="ARBA00022475"/>
    </source>
</evidence>
<dbReference type="Pfam" id="PF04226">
    <property type="entry name" value="Transgly_assoc"/>
    <property type="match status" value="1"/>
</dbReference>
<evidence type="ECO:0000256" key="4">
    <source>
        <dbReference type="ARBA" id="ARBA00022692"/>
    </source>
</evidence>
<comment type="similarity">
    <text evidence="2">Belongs to the UPF0410 family.</text>
</comment>
<dbReference type="PANTHER" id="PTHR33884">
    <property type="entry name" value="UPF0410 PROTEIN YMGE"/>
    <property type="match status" value="1"/>
</dbReference>
<keyword evidence="3" id="KW-1003">Cell membrane</keyword>
<evidence type="ECO:0000256" key="1">
    <source>
        <dbReference type="ARBA" id="ARBA00004651"/>
    </source>
</evidence>
<dbReference type="RefSeq" id="WP_193496882.1">
    <property type="nucleotide sequence ID" value="NZ_CP063169.1"/>
</dbReference>
<reference evidence="8 9" key="1">
    <citation type="submission" date="2020-10" db="EMBL/GenBank/DDBJ databases">
        <title>Haloactinobacterium sp. RN3S43, a bacterium isolated from saline soil.</title>
        <authorList>
            <person name="Sun J.-Q."/>
        </authorList>
    </citation>
    <scope>NUCLEOTIDE SEQUENCE [LARGE SCALE GENOMIC DNA]</scope>
    <source>
        <strain evidence="8 9">RN3S43</strain>
    </source>
</reference>
<name>A0A7M1SU95_9MICO</name>
<proteinExistence type="inferred from homology"/>
<feature type="transmembrane region" description="Helical" evidence="7">
    <location>
        <begin position="28"/>
        <end position="52"/>
    </location>
</feature>
<comment type="subcellular location">
    <subcellularLocation>
        <location evidence="1">Cell membrane</location>
        <topology evidence="1">Multi-pass membrane protein</topology>
    </subcellularLocation>
</comment>
<evidence type="ECO:0000256" key="5">
    <source>
        <dbReference type="ARBA" id="ARBA00022989"/>
    </source>
</evidence>
<evidence type="ECO:0000256" key="6">
    <source>
        <dbReference type="ARBA" id="ARBA00023136"/>
    </source>
</evidence>
<dbReference type="GO" id="GO:0005886">
    <property type="term" value="C:plasma membrane"/>
    <property type="evidence" value="ECO:0007669"/>
    <property type="project" value="UniProtKB-SubCell"/>
</dbReference>
<evidence type="ECO:0000313" key="8">
    <source>
        <dbReference type="EMBL" id="QOR70193.1"/>
    </source>
</evidence>
<feature type="transmembrane region" description="Helical" evidence="7">
    <location>
        <begin position="64"/>
        <end position="83"/>
    </location>
</feature>
<keyword evidence="5 7" id="KW-1133">Transmembrane helix</keyword>
<sequence>MGEVIGLIVFGAIVGVLARLFKPGEQKIGVLWTILVGIAGALIGYLVAGWLGVDNTSGIDWIRLAISVVAAIVLLGVFVSVAGRKKS</sequence>
<dbReference type="Proteomes" id="UP000593758">
    <property type="component" value="Chromosome"/>
</dbReference>
<feature type="transmembrane region" description="Helical" evidence="7">
    <location>
        <begin position="6"/>
        <end position="21"/>
    </location>
</feature>
<keyword evidence="6 7" id="KW-0472">Membrane</keyword>
<dbReference type="PANTHER" id="PTHR33884:SF3">
    <property type="entry name" value="UPF0410 PROTEIN YMGE"/>
    <property type="match status" value="1"/>
</dbReference>
<accession>A0A7M1SU95</accession>
<dbReference type="KEGG" id="halt:IM660_16495"/>
<gene>
    <name evidence="8" type="ORF">IM660_16495</name>
</gene>